<evidence type="ECO:0000313" key="8">
    <source>
        <dbReference type="RefSeq" id="XP_022296308.1"/>
    </source>
</evidence>
<comment type="cofactor">
    <cofactor evidence="1">
        <name>a divalent metal cation</name>
        <dbReference type="ChEBI" id="CHEBI:60240"/>
    </cofactor>
</comment>
<reference evidence="8" key="2">
    <citation type="submission" date="2025-08" db="UniProtKB">
        <authorList>
            <consortium name="RefSeq"/>
        </authorList>
    </citation>
    <scope>IDENTIFICATION</scope>
    <source>
        <tissue evidence="8">Whole sample</tissue>
    </source>
</reference>
<dbReference type="KEGG" id="cvn:111106075"/>
<evidence type="ECO:0000259" key="6">
    <source>
        <dbReference type="PROSITE" id="PS50871"/>
    </source>
</evidence>
<dbReference type="InterPro" id="IPR050822">
    <property type="entry name" value="Cerebellin_Synaptic_Org"/>
</dbReference>
<keyword evidence="3" id="KW-0964">Secreted</keyword>
<feature type="domain" description="C1q" evidence="6">
    <location>
        <begin position="50"/>
        <end position="179"/>
    </location>
</feature>
<dbReference type="InterPro" id="IPR027806">
    <property type="entry name" value="HARBI1_dom"/>
</dbReference>
<dbReference type="RefSeq" id="XP_022296308.1">
    <property type="nucleotide sequence ID" value="XM_022440600.1"/>
</dbReference>
<dbReference type="Proteomes" id="UP000694844">
    <property type="component" value="Chromosome 1"/>
</dbReference>
<dbReference type="Pfam" id="PF00386">
    <property type="entry name" value="C1q"/>
    <property type="match status" value="1"/>
</dbReference>
<dbReference type="OrthoDB" id="10071402at2759"/>
<evidence type="ECO:0000256" key="3">
    <source>
        <dbReference type="ARBA" id="ARBA00022525"/>
    </source>
</evidence>
<dbReference type="Pfam" id="PF13359">
    <property type="entry name" value="DDE_Tnp_4"/>
    <property type="match status" value="1"/>
</dbReference>
<keyword evidence="4" id="KW-0479">Metal-binding</keyword>
<dbReference type="GO" id="GO:0005576">
    <property type="term" value="C:extracellular region"/>
    <property type="evidence" value="ECO:0007669"/>
    <property type="project" value="UniProtKB-SubCell"/>
</dbReference>
<gene>
    <name evidence="8" type="primary">LOC111106075</name>
</gene>
<dbReference type="GeneID" id="111106075"/>
<dbReference type="PANTHER" id="PTHR22923:SF116">
    <property type="entry name" value="C1Q DOMAIN-CONTAINING PROTEIN"/>
    <property type="match status" value="1"/>
</dbReference>
<evidence type="ECO:0000256" key="5">
    <source>
        <dbReference type="ARBA" id="ARBA00022729"/>
    </source>
</evidence>
<organism evidence="7 8">
    <name type="scientific">Crassostrea virginica</name>
    <name type="common">Eastern oyster</name>
    <dbReference type="NCBI Taxonomy" id="6565"/>
    <lineage>
        <taxon>Eukaryota</taxon>
        <taxon>Metazoa</taxon>
        <taxon>Spiralia</taxon>
        <taxon>Lophotrochozoa</taxon>
        <taxon>Mollusca</taxon>
        <taxon>Bivalvia</taxon>
        <taxon>Autobranchia</taxon>
        <taxon>Pteriomorphia</taxon>
        <taxon>Ostreida</taxon>
        <taxon>Ostreoidea</taxon>
        <taxon>Ostreidae</taxon>
        <taxon>Crassostrea</taxon>
    </lineage>
</organism>
<name>A0A8B8AZW1_CRAVI</name>
<dbReference type="SMART" id="SM00110">
    <property type="entry name" value="C1Q"/>
    <property type="match status" value="1"/>
</dbReference>
<evidence type="ECO:0000256" key="4">
    <source>
        <dbReference type="ARBA" id="ARBA00022723"/>
    </source>
</evidence>
<dbReference type="Gene3D" id="2.60.120.40">
    <property type="match status" value="1"/>
</dbReference>
<evidence type="ECO:0000256" key="1">
    <source>
        <dbReference type="ARBA" id="ARBA00001968"/>
    </source>
</evidence>
<comment type="subcellular location">
    <subcellularLocation>
        <location evidence="2">Secreted</location>
    </subcellularLocation>
</comment>
<dbReference type="PRINTS" id="PR00007">
    <property type="entry name" value="COMPLEMNTC1Q"/>
</dbReference>
<sequence>MADKGFSNKDDFLMEGAQLITPEILRKDTQFTVAKNVVNAEISNARIHVERVIAVGFTVSVTTESTTWAGDILVFPHNVTNTGHYNTQTGKFLSPRDGMYVFFVVAVSQTNNVDLRLDIVHDGNSKVRTDLHSSDHYQTASNLAVLKLDRGDTVWVKRSSGKGYHTTTPPYTSFSGFLL</sequence>
<dbReference type="AlphaFoldDB" id="A0A8B8AZW1"/>
<dbReference type="GO" id="GO:0046872">
    <property type="term" value="F:metal ion binding"/>
    <property type="evidence" value="ECO:0007669"/>
    <property type="project" value="UniProtKB-KW"/>
</dbReference>
<evidence type="ECO:0000256" key="2">
    <source>
        <dbReference type="ARBA" id="ARBA00004613"/>
    </source>
</evidence>
<dbReference type="SUPFAM" id="SSF49842">
    <property type="entry name" value="TNF-like"/>
    <property type="match status" value="1"/>
</dbReference>
<dbReference type="PROSITE" id="PS50871">
    <property type="entry name" value="C1Q"/>
    <property type="match status" value="1"/>
</dbReference>
<proteinExistence type="predicted"/>
<dbReference type="InterPro" id="IPR008983">
    <property type="entry name" value="Tumour_necrosis_fac-like_dom"/>
</dbReference>
<keyword evidence="5" id="KW-0732">Signal</keyword>
<accession>A0A8B8AZW1</accession>
<reference evidence="7" key="1">
    <citation type="submission" date="2024-06" db="UniProtKB">
        <authorList>
            <consortium name="RefSeq"/>
        </authorList>
    </citation>
    <scope>NUCLEOTIDE SEQUENCE [LARGE SCALE GENOMIC DNA]</scope>
</reference>
<evidence type="ECO:0000313" key="7">
    <source>
        <dbReference type="Proteomes" id="UP000694844"/>
    </source>
</evidence>
<keyword evidence="7" id="KW-1185">Reference proteome</keyword>
<dbReference type="PANTHER" id="PTHR22923">
    <property type="entry name" value="CEREBELLIN-RELATED"/>
    <property type="match status" value="1"/>
</dbReference>
<protein>
    <submittedName>
        <fullName evidence="8">Complement C1q-like protein 2</fullName>
    </submittedName>
</protein>
<dbReference type="InterPro" id="IPR001073">
    <property type="entry name" value="C1q_dom"/>
</dbReference>